<dbReference type="InterPro" id="IPR003018">
    <property type="entry name" value="GAF"/>
</dbReference>
<dbReference type="SMART" id="SM00065">
    <property type="entry name" value="GAF"/>
    <property type="match status" value="1"/>
</dbReference>
<evidence type="ECO:0000256" key="3">
    <source>
        <dbReference type="ARBA" id="ARBA00022553"/>
    </source>
</evidence>
<dbReference type="InterPro" id="IPR036890">
    <property type="entry name" value="HATPase_C_sf"/>
</dbReference>
<dbReference type="PANTHER" id="PTHR43547:SF2">
    <property type="entry name" value="HYBRID SIGNAL TRANSDUCTION HISTIDINE KINASE C"/>
    <property type="match status" value="1"/>
</dbReference>
<dbReference type="KEGG" id="npy:NPRO_20030"/>
<evidence type="ECO:0000259" key="6">
    <source>
        <dbReference type="PROSITE" id="PS50109"/>
    </source>
</evidence>
<dbReference type="EMBL" id="AP021858">
    <property type="protein sequence ID" value="BBO24408.1"/>
    <property type="molecule type" value="Genomic_DNA"/>
</dbReference>
<keyword evidence="3" id="KW-0597">Phosphoprotein</keyword>
<evidence type="ECO:0000313" key="8">
    <source>
        <dbReference type="Proteomes" id="UP000662873"/>
    </source>
</evidence>
<evidence type="ECO:0000256" key="4">
    <source>
        <dbReference type="ARBA" id="ARBA00022777"/>
    </source>
</evidence>
<evidence type="ECO:0000256" key="5">
    <source>
        <dbReference type="ARBA" id="ARBA00023012"/>
    </source>
</evidence>
<gene>
    <name evidence="7" type="ORF">NPRO_20030</name>
</gene>
<organism evidence="7 8">
    <name type="scientific">Candidatus Nitrosymbiomonas proteolyticus</name>
    <dbReference type="NCBI Taxonomy" id="2608984"/>
    <lineage>
        <taxon>Bacteria</taxon>
        <taxon>Bacillati</taxon>
        <taxon>Armatimonadota</taxon>
        <taxon>Armatimonadota incertae sedis</taxon>
        <taxon>Candidatus Nitrosymbiomonas</taxon>
    </lineage>
</organism>
<dbReference type="SMART" id="SM00387">
    <property type="entry name" value="HATPase_c"/>
    <property type="match status" value="1"/>
</dbReference>
<dbReference type="InterPro" id="IPR003594">
    <property type="entry name" value="HATPase_dom"/>
</dbReference>
<dbReference type="AlphaFoldDB" id="A0A809RCN1"/>
<name>A0A809RCN1_9BACT</name>
<keyword evidence="4" id="KW-0808">Transferase</keyword>
<dbReference type="GO" id="GO:0000155">
    <property type="term" value="F:phosphorelay sensor kinase activity"/>
    <property type="evidence" value="ECO:0007669"/>
    <property type="project" value="TreeGrafter"/>
</dbReference>
<dbReference type="Proteomes" id="UP000662873">
    <property type="component" value="Chromosome"/>
</dbReference>
<proteinExistence type="predicted"/>
<evidence type="ECO:0000313" key="7">
    <source>
        <dbReference type="EMBL" id="BBO24408.1"/>
    </source>
</evidence>
<dbReference type="InterPro" id="IPR005467">
    <property type="entry name" value="His_kinase_dom"/>
</dbReference>
<dbReference type="InterPro" id="IPR004358">
    <property type="entry name" value="Sig_transdc_His_kin-like_C"/>
</dbReference>
<dbReference type="SUPFAM" id="SSF55874">
    <property type="entry name" value="ATPase domain of HSP90 chaperone/DNA topoisomerase II/histidine kinase"/>
    <property type="match status" value="1"/>
</dbReference>
<keyword evidence="5" id="KW-0902">Two-component regulatory system</keyword>
<dbReference type="Gene3D" id="3.30.450.40">
    <property type="match status" value="1"/>
</dbReference>
<sequence length="433" mass="46041">MDTNERLIRAVQLAAAKLVSNADIDQLLDEVLAICVEAVGASGGTIYLHDDRSRRLVFHSVRPAEVRTKLPVQDIPDDYGVAGKVFHTRRSEISEFPEVPTASRTDFESATGVYLKTMLTSPLMMEGEIPIGVVQLINKKEGSFTDTDVAVLETVAAVCTMAVINSQLADEASRASTLLGMGKVSHDIGNLAAALFANISYAGMAVEAIQTSLSSQESELDGQRLADLSANLGGSLDDLKGVADRIVGYARLISDLSAGRPLRPIRTRGSLSAIIEAAAREVEGDCEQSGACLSLDLQEGAPETCIDSQYMARIVQNLLGNSIKAIGEAPLHPGASGKKAKGIVRVEYRFKRGQHILTVADNGPGMTREQVRAVLSGAGRSYWSKSSGSGWGIRIVLELAATHEGKVDVESEPGKGATFRLSFPHVDPEAGCP</sequence>
<dbReference type="Pfam" id="PF02518">
    <property type="entry name" value="HATPase_c"/>
    <property type="match status" value="1"/>
</dbReference>
<dbReference type="EC" id="2.7.13.3" evidence="2"/>
<dbReference type="SUPFAM" id="SSF55781">
    <property type="entry name" value="GAF domain-like"/>
    <property type="match status" value="1"/>
</dbReference>
<evidence type="ECO:0000256" key="2">
    <source>
        <dbReference type="ARBA" id="ARBA00012438"/>
    </source>
</evidence>
<dbReference type="PANTHER" id="PTHR43547">
    <property type="entry name" value="TWO-COMPONENT HISTIDINE KINASE"/>
    <property type="match status" value="1"/>
</dbReference>
<dbReference type="Gene3D" id="3.30.565.10">
    <property type="entry name" value="Histidine kinase-like ATPase, C-terminal domain"/>
    <property type="match status" value="1"/>
</dbReference>
<feature type="domain" description="Histidine kinase" evidence="6">
    <location>
        <begin position="183"/>
        <end position="427"/>
    </location>
</feature>
<evidence type="ECO:0000256" key="1">
    <source>
        <dbReference type="ARBA" id="ARBA00000085"/>
    </source>
</evidence>
<dbReference type="PRINTS" id="PR00344">
    <property type="entry name" value="BCTRLSENSOR"/>
</dbReference>
<protein>
    <recommendedName>
        <fullName evidence="2">histidine kinase</fullName>
        <ecNumber evidence="2">2.7.13.3</ecNumber>
    </recommendedName>
</protein>
<reference evidence="7" key="1">
    <citation type="journal article" name="DNA Res.">
        <title>The physiological potential of anammox bacteria as revealed by their core genome structure.</title>
        <authorList>
            <person name="Okubo T."/>
            <person name="Toyoda A."/>
            <person name="Fukuhara K."/>
            <person name="Uchiyama I."/>
            <person name="Harigaya Y."/>
            <person name="Kuroiwa M."/>
            <person name="Suzuki T."/>
            <person name="Murakami Y."/>
            <person name="Suwa Y."/>
            <person name="Takami H."/>
        </authorList>
    </citation>
    <scope>NUCLEOTIDE SEQUENCE</scope>
    <source>
        <strain evidence="7">317325-2</strain>
    </source>
</reference>
<dbReference type="PROSITE" id="PS50109">
    <property type="entry name" value="HIS_KIN"/>
    <property type="match status" value="1"/>
</dbReference>
<comment type="catalytic activity">
    <reaction evidence="1">
        <text>ATP + protein L-histidine = ADP + protein N-phospho-L-histidine.</text>
        <dbReference type="EC" id="2.7.13.3"/>
    </reaction>
</comment>
<dbReference type="InterPro" id="IPR029016">
    <property type="entry name" value="GAF-like_dom_sf"/>
</dbReference>
<accession>A0A809RCN1</accession>
<keyword evidence="4" id="KW-0418">Kinase</keyword>
<dbReference type="Pfam" id="PF13185">
    <property type="entry name" value="GAF_2"/>
    <property type="match status" value="1"/>
</dbReference>